<dbReference type="RefSeq" id="WP_179587190.1">
    <property type="nucleotide sequence ID" value="NZ_JACBYR010000001.1"/>
</dbReference>
<keyword evidence="3" id="KW-1185">Reference proteome</keyword>
<dbReference type="Proteomes" id="UP000542125">
    <property type="component" value="Unassembled WGS sequence"/>
</dbReference>
<accession>A0A7Y9LP34</accession>
<evidence type="ECO:0008006" key="4">
    <source>
        <dbReference type="Google" id="ProtNLM"/>
    </source>
</evidence>
<proteinExistence type="predicted"/>
<dbReference type="EMBL" id="JACBYR010000001">
    <property type="protein sequence ID" value="NYE83491.1"/>
    <property type="molecule type" value="Genomic_DNA"/>
</dbReference>
<reference evidence="2 3" key="1">
    <citation type="submission" date="2020-07" db="EMBL/GenBank/DDBJ databases">
        <title>Genomic Encyclopedia of Type Strains, Phase IV (KMG-V): Genome sequencing to study the core and pangenomes of soil and plant-associated prokaryotes.</title>
        <authorList>
            <person name="Whitman W."/>
        </authorList>
    </citation>
    <scope>NUCLEOTIDE SEQUENCE [LARGE SCALE GENOMIC DNA]</scope>
    <source>
        <strain evidence="2 3">SAS40</strain>
    </source>
</reference>
<dbReference type="AlphaFoldDB" id="A0A7Y9LP34"/>
<feature type="chain" id="PRO_5030514912" description="Alginate biosynthesis protein AlgF" evidence="1">
    <location>
        <begin position="23"/>
        <end position="251"/>
    </location>
</feature>
<evidence type="ECO:0000313" key="3">
    <source>
        <dbReference type="Proteomes" id="UP000542125"/>
    </source>
</evidence>
<protein>
    <recommendedName>
        <fullName evidence="4">Alginate biosynthesis protein AlgF</fullName>
    </recommendedName>
</protein>
<comment type="caution">
    <text evidence="2">The sequence shown here is derived from an EMBL/GenBank/DDBJ whole genome shotgun (WGS) entry which is preliminary data.</text>
</comment>
<name>A0A7Y9LP34_9BURK</name>
<gene>
    <name evidence="2" type="ORF">FHW18_002762</name>
</gene>
<feature type="signal peptide" evidence="1">
    <location>
        <begin position="1"/>
        <end position="22"/>
    </location>
</feature>
<sequence length="251" mass="24916">MHGRCLPVVTALLIGAMASAHAAEIALYDTGPAEDAAFVRFVNAGSMPVEVAASGSKARLALTDTRPASDYLPVRGGSAIKGAMTTGATSAAIDLKVAPGEFVTVIGVPASTASALLAASGRTSTSAASKGPGPVSAPLTLQILRDSPDDFNALKSALAFYSAAPACAKAGLQVAGKGVDLFRDVAPASIARRLINPVALSVQLVCHGKPTGAVLSLGTLAAGQRYSVFAVPAAPADGGARLIAATDVVAR</sequence>
<evidence type="ECO:0000256" key="1">
    <source>
        <dbReference type="SAM" id="SignalP"/>
    </source>
</evidence>
<evidence type="ECO:0000313" key="2">
    <source>
        <dbReference type="EMBL" id="NYE83491.1"/>
    </source>
</evidence>
<organism evidence="2 3">
    <name type="scientific">Pigmentiphaga litoralis</name>
    <dbReference type="NCBI Taxonomy" id="516702"/>
    <lineage>
        <taxon>Bacteria</taxon>
        <taxon>Pseudomonadati</taxon>
        <taxon>Pseudomonadota</taxon>
        <taxon>Betaproteobacteria</taxon>
        <taxon>Burkholderiales</taxon>
        <taxon>Alcaligenaceae</taxon>
        <taxon>Pigmentiphaga</taxon>
    </lineage>
</organism>
<keyword evidence="1" id="KW-0732">Signal</keyword>